<keyword evidence="7" id="KW-1185">Reference proteome</keyword>
<keyword evidence="1" id="KW-0805">Transcription regulation</keyword>
<dbReference type="PROSITE" id="PS50937">
    <property type="entry name" value="HTH_MERR_2"/>
    <property type="match status" value="1"/>
</dbReference>
<dbReference type="OrthoDB" id="9814833at2"/>
<evidence type="ECO:0000256" key="4">
    <source>
        <dbReference type="ARBA" id="ARBA00023163"/>
    </source>
</evidence>
<feature type="domain" description="HTH merR-type" evidence="5">
    <location>
        <begin position="1"/>
        <end position="71"/>
    </location>
</feature>
<dbReference type="CDD" id="cd01106">
    <property type="entry name" value="HTH_TipAL-Mta"/>
    <property type="match status" value="1"/>
</dbReference>
<dbReference type="Gene3D" id="1.10.1660.10">
    <property type="match status" value="1"/>
</dbReference>
<dbReference type="GO" id="GO:0003677">
    <property type="term" value="F:DNA binding"/>
    <property type="evidence" value="ECO:0007669"/>
    <property type="project" value="UniProtKB-KW"/>
</dbReference>
<dbReference type="SMART" id="SM00422">
    <property type="entry name" value="HTH_MERR"/>
    <property type="match status" value="1"/>
</dbReference>
<dbReference type="Pfam" id="PF13411">
    <property type="entry name" value="MerR_1"/>
    <property type="match status" value="1"/>
</dbReference>
<dbReference type="SUPFAM" id="SSF46955">
    <property type="entry name" value="Putative DNA-binding domain"/>
    <property type="match status" value="1"/>
</dbReference>
<dbReference type="InterPro" id="IPR036244">
    <property type="entry name" value="TipA-like_antibiotic-bd"/>
</dbReference>
<evidence type="ECO:0000313" key="6">
    <source>
        <dbReference type="EMBL" id="ABX41388.1"/>
    </source>
</evidence>
<dbReference type="PRINTS" id="PR00040">
    <property type="entry name" value="HTHMERR"/>
</dbReference>
<evidence type="ECO:0000313" key="7">
    <source>
        <dbReference type="Proteomes" id="UP000000370"/>
    </source>
</evidence>
<gene>
    <name evidence="6" type="ordered locus">Cphy_1008</name>
</gene>
<dbReference type="PANTHER" id="PTHR30204">
    <property type="entry name" value="REDOX-CYCLING DRUG-SENSING TRANSCRIPTIONAL ACTIVATOR SOXR"/>
    <property type="match status" value="1"/>
</dbReference>
<sequence length="253" mass="29339">MEYTVNKLAKMSGISTRTLRYYDEIELLSPERISSNGYRIYGQSQVDLLQQILFFRELGLSLEEIKEIIYSKTFDRTKALENHLAALYKRKDQIDLLIQNVSKTLRTVKGEAVMSDKEKFEGFKQKLVEENENNYGKEIRQKYGDKVIDASNAKVKNMTGEQYAEVEQLSKEVNETLKAAFLQGDPSSELAQKACDLHRQWLCYFWPDGMYSKEAHKGLASMYCEDERFKAYYDAITPGCAEFLRDAINIYCK</sequence>
<dbReference type="Proteomes" id="UP000000370">
    <property type="component" value="Chromosome"/>
</dbReference>
<dbReference type="InterPro" id="IPR000551">
    <property type="entry name" value="MerR-type_HTH_dom"/>
</dbReference>
<name>A9KM45_LACP7</name>
<dbReference type="InterPro" id="IPR009061">
    <property type="entry name" value="DNA-bd_dom_put_sf"/>
</dbReference>
<evidence type="ECO:0000256" key="2">
    <source>
        <dbReference type="ARBA" id="ARBA00023125"/>
    </source>
</evidence>
<dbReference type="STRING" id="357809.Cphy_1008"/>
<keyword evidence="3" id="KW-0010">Activator</keyword>
<dbReference type="InterPro" id="IPR012925">
    <property type="entry name" value="TipAS_dom"/>
</dbReference>
<evidence type="ECO:0000256" key="3">
    <source>
        <dbReference type="ARBA" id="ARBA00023159"/>
    </source>
</evidence>
<dbReference type="HOGENOM" id="CLU_060077_0_3_9"/>
<dbReference type="AlphaFoldDB" id="A9KM45"/>
<proteinExistence type="predicted"/>
<dbReference type="GO" id="GO:0003700">
    <property type="term" value="F:DNA-binding transcription factor activity"/>
    <property type="evidence" value="ECO:0007669"/>
    <property type="project" value="InterPro"/>
</dbReference>
<dbReference type="InterPro" id="IPR047057">
    <property type="entry name" value="MerR_fam"/>
</dbReference>
<dbReference type="eggNOG" id="COG0789">
    <property type="taxonomic scope" value="Bacteria"/>
</dbReference>
<dbReference type="PANTHER" id="PTHR30204:SF90">
    <property type="entry name" value="HTH-TYPE TRANSCRIPTIONAL ACTIVATOR MTA"/>
    <property type="match status" value="1"/>
</dbReference>
<dbReference type="SUPFAM" id="SSF89082">
    <property type="entry name" value="Antibiotic binding domain of TipA-like multidrug resistance regulators"/>
    <property type="match status" value="1"/>
</dbReference>
<dbReference type="Pfam" id="PF07739">
    <property type="entry name" value="TipAS"/>
    <property type="match status" value="1"/>
</dbReference>
<organism evidence="6 7">
    <name type="scientific">Lachnoclostridium phytofermentans (strain ATCC 700394 / DSM 18823 / ISDg)</name>
    <name type="common">Clostridium phytofermentans</name>
    <dbReference type="NCBI Taxonomy" id="357809"/>
    <lineage>
        <taxon>Bacteria</taxon>
        <taxon>Bacillati</taxon>
        <taxon>Bacillota</taxon>
        <taxon>Clostridia</taxon>
        <taxon>Lachnospirales</taxon>
        <taxon>Lachnospiraceae</taxon>
    </lineage>
</organism>
<keyword evidence="2" id="KW-0238">DNA-binding</keyword>
<dbReference type="EMBL" id="CP000885">
    <property type="protein sequence ID" value="ABX41388.1"/>
    <property type="molecule type" value="Genomic_DNA"/>
</dbReference>
<keyword evidence="4" id="KW-0804">Transcription</keyword>
<accession>A9KM45</accession>
<dbReference type="KEGG" id="cpy:Cphy_1008"/>
<dbReference type="RefSeq" id="WP_012199034.1">
    <property type="nucleotide sequence ID" value="NC_010001.1"/>
</dbReference>
<evidence type="ECO:0000256" key="1">
    <source>
        <dbReference type="ARBA" id="ARBA00023015"/>
    </source>
</evidence>
<evidence type="ECO:0000259" key="5">
    <source>
        <dbReference type="PROSITE" id="PS50937"/>
    </source>
</evidence>
<reference evidence="7" key="1">
    <citation type="submission" date="2007-11" db="EMBL/GenBank/DDBJ databases">
        <title>Complete genome sequence of Clostridium phytofermentans ISDg.</title>
        <authorList>
            <person name="Leschine S.B."/>
            <person name="Warnick T.A."/>
            <person name="Blanchard J.L."/>
            <person name="Schnell D.J."/>
            <person name="Petit E.L."/>
            <person name="LaTouf W.G."/>
            <person name="Copeland A."/>
            <person name="Lucas S."/>
            <person name="Lapidus A."/>
            <person name="Barry K."/>
            <person name="Glavina del Rio T."/>
            <person name="Dalin E."/>
            <person name="Tice H."/>
            <person name="Pitluck S."/>
            <person name="Kiss H."/>
            <person name="Brettin T."/>
            <person name="Bruce D."/>
            <person name="Detter J.C."/>
            <person name="Han C."/>
            <person name="Kuske C."/>
            <person name="Schmutz J."/>
            <person name="Larimer F."/>
            <person name="Land M."/>
            <person name="Hauser L."/>
            <person name="Kyrpides N."/>
            <person name="Kim E.A."/>
            <person name="Richardson P."/>
        </authorList>
    </citation>
    <scope>NUCLEOTIDE SEQUENCE [LARGE SCALE GENOMIC DNA]</scope>
    <source>
        <strain evidence="7">ATCC 700394 / DSM 18823 / ISDg</strain>
    </source>
</reference>
<protein>
    <submittedName>
        <fullName evidence="6">Transcriptional regulator, MerR family</fullName>
    </submittedName>
</protein>
<dbReference type="Gene3D" id="1.10.490.50">
    <property type="entry name" value="Antibiotic binding domain of TipA-like multidrug resistance regulators"/>
    <property type="match status" value="1"/>
</dbReference>